<evidence type="ECO:0000259" key="5">
    <source>
        <dbReference type="Pfam" id="PF00464"/>
    </source>
</evidence>
<dbReference type="SUPFAM" id="SSF53474">
    <property type="entry name" value="alpha/beta-Hydrolases"/>
    <property type="match status" value="1"/>
</dbReference>
<dbReference type="AlphaFoldDB" id="A0A0B2QEW7"/>
<accession>A0A0B2QEW7</accession>
<dbReference type="GO" id="GO:0019264">
    <property type="term" value="P:glycine biosynthetic process from serine"/>
    <property type="evidence" value="ECO:0007669"/>
    <property type="project" value="TreeGrafter"/>
</dbReference>
<dbReference type="GO" id="GO:0005739">
    <property type="term" value="C:mitochondrion"/>
    <property type="evidence" value="ECO:0007669"/>
    <property type="project" value="TreeGrafter"/>
</dbReference>
<evidence type="ECO:0000256" key="2">
    <source>
        <dbReference type="ARBA" id="ARBA00001933"/>
    </source>
</evidence>
<evidence type="ECO:0000313" key="6">
    <source>
        <dbReference type="EMBL" id="KHN19820.1"/>
    </source>
</evidence>
<feature type="domain" description="Serine hydroxymethyltransferase-like" evidence="5">
    <location>
        <begin position="37"/>
        <end position="115"/>
    </location>
</feature>
<dbReference type="GO" id="GO:0004372">
    <property type="term" value="F:glycine hydroxymethyltransferase activity"/>
    <property type="evidence" value="ECO:0007669"/>
    <property type="project" value="UniProtKB-EC"/>
</dbReference>
<dbReference type="InterPro" id="IPR049943">
    <property type="entry name" value="Ser_HO-MeTrfase-like"/>
</dbReference>
<keyword evidence="6" id="KW-0808">Transferase</keyword>
<dbReference type="UniPathway" id="UPA00193"/>
<dbReference type="Gene3D" id="3.90.1150.10">
    <property type="entry name" value="Aspartate Aminotransferase, domain 1"/>
    <property type="match status" value="1"/>
</dbReference>
<dbReference type="PANTHER" id="PTHR11680:SF35">
    <property type="entry name" value="SERINE HYDROXYMETHYLTRANSFERASE 1"/>
    <property type="match status" value="1"/>
</dbReference>
<keyword evidence="6" id="KW-0489">Methyltransferase</keyword>
<gene>
    <name evidence="6" type="ORF">glysoja_036737</name>
</gene>
<evidence type="ECO:0000256" key="1">
    <source>
        <dbReference type="ARBA" id="ARBA00001528"/>
    </source>
</evidence>
<organism evidence="6">
    <name type="scientific">Glycine soja</name>
    <name type="common">Wild soybean</name>
    <dbReference type="NCBI Taxonomy" id="3848"/>
    <lineage>
        <taxon>Eukaryota</taxon>
        <taxon>Viridiplantae</taxon>
        <taxon>Streptophyta</taxon>
        <taxon>Embryophyta</taxon>
        <taxon>Tracheophyta</taxon>
        <taxon>Spermatophyta</taxon>
        <taxon>Magnoliopsida</taxon>
        <taxon>eudicotyledons</taxon>
        <taxon>Gunneridae</taxon>
        <taxon>Pentapetalae</taxon>
        <taxon>rosids</taxon>
        <taxon>fabids</taxon>
        <taxon>Fabales</taxon>
        <taxon>Fabaceae</taxon>
        <taxon>Papilionoideae</taxon>
        <taxon>50 kb inversion clade</taxon>
        <taxon>NPAAA clade</taxon>
        <taxon>indigoferoid/millettioid clade</taxon>
        <taxon>Phaseoleae</taxon>
        <taxon>Glycine</taxon>
        <taxon>Glycine subgen. Soja</taxon>
    </lineage>
</organism>
<protein>
    <submittedName>
        <fullName evidence="6">Serine hydroxymethyltransferase 1</fullName>
        <ecNumber evidence="6">2.1.2.1</ecNumber>
    </submittedName>
</protein>
<dbReference type="InterPro" id="IPR015424">
    <property type="entry name" value="PyrdxlP-dep_Trfase"/>
</dbReference>
<keyword evidence="3" id="KW-0663">Pyridoxal phosphate</keyword>
<dbReference type="Gene3D" id="3.40.640.10">
    <property type="entry name" value="Type I PLP-dependent aspartate aminotransferase-like (Major domain)"/>
    <property type="match status" value="1"/>
</dbReference>
<dbReference type="GO" id="GO:0032259">
    <property type="term" value="P:methylation"/>
    <property type="evidence" value="ECO:0007669"/>
    <property type="project" value="UniProtKB-KW"/>
</dbReference>
<feature type="compositionally biased region" description="Low complexity" evidence="4">
    <location>
        <begin position="12"/>
        <end position="25"/>
    </location>
</feature>
<dbReference type="Pfam" id="PF00464">
    <property type="entry name" value="SHMT"/>
    <property type="match status" value="1"/>
</dbReference>
<dbReference type="EMBL" id="KN658694">
    <property type="protein sequence ID" value="KHN19820.1"/>
    <property type="molecule type" value="Genomic_DNA"/>
</dbReference>
<feature type="region of interest" description="Disordered" evidence="4">
    <location>
        <begin position="1"/>
        <end position="36"/>
    </location>
</feature>
<reference evidence="6" key="1">
    <citation type="submission" date="2014-07" db="EMBL/GenBank/DDBJ databases">
        <title>Identification of a novel salt tolerance gene in wild soybean by whole-genome sequencing.</title>
        <authorList>
            <person name="Lam H.-M."/>
            <person name="Qi X."/>
            <person name="Li M.-W."/>
            <person name="Liu X."/>
            <person name="Xie M."/>
            <person name="Ni M."/>
            <person name="Xu X."/>
        </authorList>
    </citation>
    <scope>NUCLEOTIDE SEQUENCE [LARGE SCALE GENOMIC DNA]</scope>
    <source>
        <tissue evidence="6">Root</tissue>
    </source>
</reference>
<feature type="compositionally biased region" description="Pro residues" evidence="4">
    <location>
        <begin position="1"/>
        <end position="11"/>
    </location>
</feature>
<dbReference type="InterPro" id="IPR029058">
    <property type="entry name" value="AB_hydrolase_fold"/>
</dbReference>
<dbReference type="Gene3D" id="3.40.50.1820">
    <property type="entry name" value="alpha/beta hydrolase"/>
    <property type="match status" value="1"/>
</dbReference>
<sequence length="270" mass="29785">MAPLPTLPPTPSSSTPTTPPTARRSLPPPFTSRASLTNGSAYPRDWDYKCFREIADKCGALLLCDMAHTSDLVAAQEVNNPFEYCDIVTTTTHKSLWGPRARMIFYRKGLKPPKKRQPKNMALVMALKQAPSLGFKAYAKQVKANAIALGNSMMGKEAEYGPKSDLLDQEFMLKGKWYQQKDVEGCTNWVKCLYNNGCRANASEAAIILLPSNIMVFALDFLGSGISRGEHVTLGWNKKDDLKVVVNDLRDDGNVSLIGLWSHSMGAVTR</sequence>
<name>A0A0B2QEW7_GLYSO</name>
<comment type="cofactor">
    <cofactor evidence="2">
        <name>pyridoxal 5'-phosphate</name>
        <dbReference type="ChEBI" id="CHEBI:597326"/>
    </cofactor>
</comment>
<proteinExistence type="predicted"/>
<dbReference type="GO" id="GO:0030170">
    <property type="term" value="F:pyridoxal phosphate binding"/>
    <property type="evidence" value="ECO:0007669"/>
    <property type="project" value="TreeGrafter"/>
</dbReference>
<dbReference type="GO" id="GO:0035999">
    <property type="term" value="P:tetrahydrofolate interconversion"/>
    <property type="evidence" value="ECO:0007669"/>
    <property type="project" value="UniProtKB-UniPathway"/>
</dbReference>
<dbReference type="Proteomes" id="UP000053555">
    <property type="component" value="Unassembled WGS sequence"/>
</dbReference>
<dbReference type="InterPro" id="IPR015422">
    <property type="entry name" value="PyrdxlP-dep_Trfase_small"/>
</dbReference>
<comment type="catalytic activity">
    <reaction evidence="1">
        <text>(6R)-5,10-methylene-5,6,7,8-tetrahydrofolate + glycine + H2O = (6S)-5,6,7,8-tetrahydrofolate + L-serine</text>
        <dbReference type="Rhea" id="RHEA:15481"/>
        <dbReference type="ChEBI" id="CHEBI:15377"/>
        <dbReference type="ChEBI" id="CHEBI:15636"/>
        <dbReference type="ChEBI" id="CHEBI:33384"/>
        <dbReference type="ChEBI" id="CHEBI:57305"/>
        <dbReference type="ChEBI" id="CHEBI:57453"/>
        <dbReference type="EC" id="2.1.2.1"/>
    </reaction>
</comment>
<dbReference type="InterPro" id="IPR039429">
    <property type="entry name" value="SHMT-like_dom"/>
</dbReference>
<evidence type="ECO:0000256" key="3">
    <source>
        <dbReference type="ARBA" id="ARBA00022898"/>
    </source>
</evidence>
<dbReference type="SUPFAM" id="SSF53383">
    <property type="entry name" value="PLP-dependent transferases"/>
    <property type="match status" value="1"/>
</dbReference>
<dbReference type="GO" id="GO:0008168">
    <property type="term" value="F:methyltransferase activity"/>
    <property type="evidence" value="ECO:0007669"/>
    <property type="project" value="UniProtKB-KW"/>
</dbReference>
<dbReference type="PANTHER" id="PTHR11680">
    <property type="entry name" value="SERINE HYDROXYMETHYLTRANSFERASE"/>
    <property type="match status" value="1"/>
</dbReference>
<evidence type="ECO:0000256" key="4">
    <source>
        <dbReference type="SAM" id="MobiDB-lite"/>
    </source>
</evidence>
<dbReference type="EC" id="2.1.2.1" evidence="6"/>
<dbReference type="InterPro" id="IPR015421">
    <property type="entry name" value="PyrdxlP-dep_Trfase_major"/>
</dbReference>